<keyword evidence="3" id="KW-1185">Reference proteome</keyword>
<gene>
    <name evidence="2" type="ORF">AWZ03_005104</name>
</gene>
<evidence type="ECO:0000313" key="3">
    <source>
        <dbReference type="Proteomes" id="UP000295192"/>
    </source>
</evidence>
<proteinExistence type="predicted"/>
<protein>
    <submittedName>
        <fullName evidence="2">Uncharacterized protein</fullName>
    </submittedName>
</protein>
<feature type="region of interest" description="Disordered" evidence="1">
    <location>
        <begin position="1"/>
        <end position="62"/>
    </location>
</feature>
<comment type="caution">
    <text evidence="2">The sequence shown here is derived from an EMBL/GenBank/DDBJ whole genome shotgun (WGS) entry which is preliminary data.</text>
</comment>
<organism evidence="2 3">
    <name type="scientific">Drosophila navojoa</name>
    <name type="common">Fruit fly</name>
    <dbReference type="NCBI Taxonomy" id="7232"/>
    <lineage>
        <taxon>Eukaryota</taxon>
        <taxon>Metazoa</taxon>
        <taxon>Ecdysozoa</taxon>
        <taxon>Arthropoda</taxon>
        <taxon>Hexapoda</taxon>
        <taxon>Insecta</taxon>
        <taxon>Pterygota</taxon>
        <taxon>Neoptera</taxon>
        <taxon>Endopterygota</taxon>
        <taxon>Diptera</taxon>
        <taxon>Brachycera</taxon>
        <taxon>Muscomorpha</taxon>
        <taxon>Ephydroidea</taxon>
        <taxon>Drosophilidae</taxon>
        <taxon>Drosophila</taxon>
    </lineage>
</organism>
<accession>A0A484BKJ5</accession>
<evidence type="ECO:0000256" key="1">
    <source>
        <dbReference type="SAM" id="MobiDB-lite"/>
    </source>
</evidence>
<name>A0A484BKJ5_DRONA</name>
<reference evidence="2 3" key="1">
    <citation type="journal article" date="2019" name="J. Hered.">
        <title>An Improved Genome Assembly for Drosophila navojoa, the Basal Species in the mojavensis Cluster.</title>
        <authorList>
            <person name="Vanderlinde T."/>
            <person name="Dupim E.G."/>
            <person name="Nazario-Yepiz N.O."/>
            <person name="Carvalho A.B."/>
        </authorList>
    </citation>
    <scope>NUCLEOTIDE SEQUENCE [LARGE SCALE GENOMIC DNA]</scope>
    <source>
        <strain evidence="2">Navoj_Jal97</strain>
        <tissue evidence="2">Whole organism</tissue>
    </source>
</reference>
<dbReference type="AlphaFoldDB" id="A0A484BKJ5"/>
<feature type="compositionally biased region" description="Acidic residues" evidence="1">
    <location>
        <begin position="11"/>
        <end position="23"/>
    </location>
</feature>
<sequence>MPLLATIDVDGAGDGDGEGDGYGDGDVPSQPASHPTDRHFNRATFDEDNNDNEQRATGNEDDCHEKITFSPEKHSTRRHFPLAVATPTESGLCRPPAWRKTAVR</sequence>
<dbReference type="EMBL" id="LSRL02000032">
    <property type="protein sequence ID" value="TDG48560.1"/>
    <property type="molecule type" value="Genomic_DNA"/>
</dbReference>
<evidence type="ECO:0000313" key="2">
    <source>
        <dbReference type="EMBL" id="TDG48560.1"/>
    </source>
</evidence>
<dbReference type="Proteomes" id="UP000295192">
    <property type="component" value="Unassembled WGS sequence"/>
</dbReference>